<dbReference type="EMBL" id="LUEZ02000010">
    <property type="protein sequence ID" value="RDB28556.1"/>
    <property type="molecule type" value="Genomic_DNA"/>
</dbReference>
<feature type="compositionally biased region" description="Low complexity" evidence="1">
    <location>
        <begin position="7"/>
        <end position="18"/>
    </location>
</feature>
<dbReference type="AlphaFoldDB" id="A0A369KC88"/>
<evidence type="ECO:0000256" key="1">
    <source>
        <dbReference type="SAM" id="MobiDB-lite"/>
    </source>
</evidence>
<sequence>MSFATTNSHPPSFNHSNSDLGSSDASTSHARGNRRGPKCSKRYAPYLIPQHALYQLNVTFLNPTYVEGLVEIIRPRVHHTPLLGPSVLNTVLQSPKQVLVDALEPGPPPPDLHVVDRIEEERDIERDVERGRVHQVFAWFIDVLGSIKRAILGAA</sequence>
<feature type="region of interest" description="Disordered" evidence="1">
    <location>
        <begin position="1"/>
        <end position="39"/>
    </location>
</feature>
<accession>A0A369KC88</accession>
<name>A0A369KC88_HYPMA</name>
<evidence type="ECO:0000313" key="2">
    <source>
        <dbReference type="EMBL" id="RDB28556.1"/>
    </source>
</evidence>
<feature type="compositionally biased region" description="Polar residues" evidence="1">
    <location>
        <begin position="19"/>
        <end position="30"/>
    </location>
</feature>
<dbReference type="InParanoid" id="A0A369KC88"/>
<dbReference type="Proteomes" id="UP000076154">
    <property type="component" value="Unassembled WGS sequence"/>
</dbReference>
<protein>
    <submittedName>
        <fullName evidence="2">Uncharacterized protein</fullName>
    </submittedName>
</protein>
<organism evidence="2 3">
    <name type="scientific">Hypsizygus marmoreus</name>
    <name type="common">White beech mushroom</name>
    <name type="synonym">Agaricus marmoreus</name>
    <dbReference type="NCBI Taxonomy" id="39966"/>
    <lineage>
        <taxon>Eukaryota</taxon>
        <taxon>Fungi</taxon>
        <taxon>Dikarya</taxon>
        <taxon>Basidiomycota</taxon>
        <taxon>Agaricomycotina</taxon>
        <taxon>Agaricomycetes</taxon>
        <taxon>Agaricomycetidae</taxon>
        <taxon>Agaricales</taxon>
        <taxon>Tricholomatineae</taxon>
        <taxon>Lyophyllaceae</taxon>
        <taxon>Hypsizygus</taxon>
    </lineage>
</organism>
<evidence type="ECO:0000313" key="3">
    <source>
        <dbReference type="Proteomes" id="UP000076154"/>
    </source>
</evidence>
<gene>
    <name evidence="2" type="ORF">Hypma_015078</name>
</gene>
<proteinExistence type="predicted"/>
<comment type="caution">
    <text evidence="2">The sequence shown here is derived from an EMBL/GenBank/DDBJ whole genome shotgun (WGS) entry which is preliminary data.</text>
</comment>
<reference evidence="2" key="1">
    <citation type="submission" date="2018-04" db="EMBL/GenBank/DDBJ databases">
        <title>Whole genome sequencing of Hypsizygus marmoreus.</title>
        <authorList>
            <person name="Choi I.-G."/>
            <person name="Min B."/>
            <person name="Kim J.-G."/>
            <person name="Kim S."/>
            <person name="Oh Y.-L."/>
            <person name="Kong W.-S."/>
            <person name="Park H."/>
            <person name="Jeong J."/>
            <person name="Song E.-S."/>
        </authorList>
    </citation>
    <scope>NUCLEOTIDE SEQUENCE [LARGE SCALE GENOMIC DNA]</scope>
    <source>
        <strain evidence="2">51987-8</strain>
    </source>
</reference>
<keyword evidence="3" id="KW-1185">Reference proteome</keyword>